<feature type="domain" description="Fibronectin type-III" evidence="2">
    <location>
        <begin position="17"/>
        <end position="80"/>
    </location>
</feature>
<dbReference type="InterPro" id="IPR036116">
    <property type="entry name" value="FN3_sf"/>
</dbReference>
<name>A0A8W8KPX2_MAGGI</name>
<dbReference type="AlphaFoldDB" id="A0A8W8KPX2"/>
<sequence length="80" mass="9010">MSEPVKLVKEPEAPEKPTGPIKFSDVLATSLTMEWSASRSDGGSPIQSYKIELTTDKKNWATVMTCDRYTTKVKDQRPYN</sequence>
<accession>A0A8W8KPX2</accession>
<evidence type="ECO:0000313" key="3">
    <source>
        <dbReference type="EnsemblMetazoa" id="G24442.1:cds"/>
    </source>
</evidence>
<feature type="compositionally biased region" description="Basic and acidic residues" evidence="1">
    <location>
        <begin position="1"/>
        <end position="15"/>
    </location>
</feature>
<dbReference type="EnsemblMetazoa" id="G24442.1">
    <property type="protein sequence ID" value="G24442.1:cds"/>
    <property type="gene ID" value="G24442"/>
</dbReference>
<reference evidence="3" key="1">
    <citation type="submission" date="2022-08" db="UniProtKB">
        <authorList>
            <consortium name="EnsemblMetazoa"/>
        </authorList>
    </citation>
    <scope>IDENTIFICATION</scope>
    <source>
        <strain evidence="3">05x7-T-G4-1.051#20</strain>
    </source>
</reference>
<evidence type="ECO:0000256" key="1">
    <source>
        <dbReference type="SAM" id="MobiDB-lite"/>
    </source>
</evidence>
<dbReference type="InterPro" id="IPR013783">
    <property type="entry name" value="Ig-like_fold"/>
</dbReference>
<dbReference type="PROSITE" id="PS50853">
    <property type="entry name" value="FN3"/>
    <property type="match status" value="1"/>
</dbReference>
<dbReference type="CDD" id="cd00063">
    <property type="entry name" value="FN3"/>
    <property type="match status" value="1"/>
</dbReference>
<proteinExistence type="predicted"/>
<dbReference type="InterPro" id="IPR003961">
    <property type="entry name" value="FN3_dom"/>
</dbReference>
<protein>
    <recommendedName>
        <fullName evidence="2">Fibronectin type-III domain-containing protein</fullName>
    </recommendedName>
</protein>
<dbReference type="SUPFAM" id="SSF49265">
    <property type="entry name" value="Fibronectin type III"/>
    <property type="match status" value="1"/>
</dbReference>
<feature type="region of interest" description="Disordered" evidence="1">
    <location>
        <begin position="1"/>
        <end position="21"/>
    </location>
</feature>
<dbReference type="Proteomes" id="UP000005408">
    <property type="component" value="Unassembled WGS sequence"/>
</dbReference>
<evidence type="ECO:0000259" key="2">
    <source>
        <dbReference type="PROSITE" id="PS50853"/>
    </source>
</evidence>
<evidence type="ECO:0000313" key="4">
    <source>
        <dbReference type="Proteomes" id="UP000005408"/>
    </source>
</evidence>
<dbReference type="Pfam" id="PF00041">
    <property type="entry name" value="fn3"/>
    <property type="match status" value="1"/>
</dbReference>
<keyword evidence="4" id="KW-1185">Reference proteome</keyword>
<organism evidence="3 4">
    <name type="scientific">Magallana gigas</name>
    <name type="common">Pacific oyster</name>
    <name type="synonym">Crassostrea gigas</name>
    <dbReference type="NCBI Taxonomy" id="29159"/>
    <lineage>
        <taxon>Eukaryota</taxon>
        <taxon>Metazoa</taxon>
        <taxon>Spiralia</taxon>
        <taxon>Lophotrochozoa</taxon>
        <taxon>Mollusca</taxon>
        <taxon>Bivalvia</taxon>
        <taxon>Autobranchia</taxon>
        <taxon>Pteriomorphia</taxon>
        <taxon>Ostreida</taxon>
        <taxon>Ostreoidea</taxon>
        <taxon>Ostreidae</taxon>
        <taxon>Magallana</taxon>
    </lineage>
</organism>
<dbReference type="Gene3D" id="2.60.40.10">
    <property type="entry name" value="Immunoglobulins"/>
    <property type="match status" value="1"/>
</dbReference>